<dbReference type="STRING" id="485916.Dtox_1245"/>
<dbReference type="RefSeq" id="WP_015756842.1">
    <property type="nucleotide sequence ID" value="NC_013216.1"/>
</dbReference>
<keyword evidence="2" id="KW-1185">Reference proteome</keyword>
<reference evidence="1 2" key="1">
    <citation type="journal article" date="2009" name="Stand. Genomic Sci.">
        <title>Complete genome sequence of Desulfotomaculum acetoxidans type strain (5575).</title>
        <authorList>
            <person name="Spring S."/>
            <person name="Lapidus A."/>
            <person name="Schroder M."/>
            <person name="Gleim D."/>
            <person name="Sims D."/>
            <person name="Meincke L."/>
            <person name="Glavina Del Rio T."/>
            <person name="Tice H."/>
            <person name="Copeland A."/>
            <person name="Cheng J.F."/>
            <person name="Lucas S."/>
            <person name="Chen F."/>
            <person name="Nolan M."/>
            <person name="Bruce D."/>
            <person name="Goodwin L."/>
            <person name="Pitluck S."/>
            <person name="Ivanova N."/>
            <person name="Mavromatis K."/>
            <person name="Mikhailova N."/>
            <person name="Pati A."/>
            <person name="Chen A."/>
            <person name="Palaniappan K."/>
            <person name="Land M."/>
            <person name="Hauser L."/>
            <person name="Chang Y.J."/>
            <person name="Jeffries C.D."/>
            <person name="Chain P."/>
            <person name="Saunders E."/>
            <person name="Brettin T."/>
            <person name="Detter J.C."/>
            <person name="Goker M."/>
            <person name="Bristow J."/>
            <person name="Eisen J.A."/>
            <person name="Markowitz V."/>
            <person name="Hugenholtz P."/>
            <person name="Kyrpides N.C."/>
            <person name="Klenk H.P."/>
            <person name="Han C."/>
        </authorList>
    </citation>
    <scope>NUCLEOTIDE SEQUENCE [LARGE SCALE GENOMIC DNA]</scope>
    <source>
        <strain evidence="2">ATCC 49208 / DSM 771 / VKM B-1644</strain>
    </source>
</reference>
<dbReference type="OrthoDB" id="1808533at2"/>
<dbReference type="EMBL" id="CP001720">
    <property type="protein sequence ID" value="ACV62127.1"/>
    <property type="molecule type" value="Genomic_DNA"/>
</dbReference>
<proteinExistence type="predicted"/>
<protein>
    <submittedName>
        <fullName evidence="1">Uncharacterized protein</fullName>
    </submittedName>
</protein>
<evidence type="ECO:0000313" key="2">
    <source>
        <dbReference type="Proteomes" id="UP000002217"/>
    </source>
</evidence>
<evidence type="ECO:0000313" key="1">
    <source>
        <dbReference type="EMBL" id="ACV62127.1"/>
    </source>
</evidence>
<dbReference type="AlphaFoldDB" id="C8W5E5"/>
<name>C8W5E5_DESAS</name>
<gene>
    <name evidence="1" type="ordered locus">Dtox_1245</name>
</gene>
<organism evidence="1 2">
    <name type="scientific">Desulfofarcimen acetoxidans (strain ATCC 49208 / DSM 771 / KCTC 5769 / VKM B-1644 / 5575)</name>
    <name type="common">Desulfotomaculum acetoxidans</name>
    <dbReference type="NCBI Taxonomy" id="485916"/>
    <lineage>
        <taxon>Bacteria</taxon>
        <taxon>Bacillati</taxon>
        <taxon>Bacillota</taxon>
        <taxon>Clostridia</taxon>
        <taxon>Eubacteriales</taxon>
        <taxon>Peptococcaceae</taxon>
        <taxon>Desulfofarcimen</taxon>
    </lineage>
</organism>
<accession>C8W5E5</accession>
<dbReference type="KEGG" id="dae:Dtox_1245"/>
<dbReference type="Proteomes" id="UP000002217">
    <property type="component" value="Chromosome"/>
</dbReference>
<dbReference type="HOGENOM" id="CLU_693933_0_0_9"/>
<sequence>MNGLSNIDLKYNDAFHAYFNGDKMINKLELRSFLDNISSLEMLDQAVTGAFWVAPSAKQAEFLSFLNRETVIELLKNGLNGFSRQASAALKLLKEAYPELINILREDIFAAALSDSLKICKEAGMLLLQEEPDYINQRPWFLKRLASIAEAPEPVAERLSLIVLLCKEANSFNFLQLEHYPDKDEVVAEFISQEHYLPLALYLRSALTRWEPVAGDPAHLAWLIKVYTEMKNSSEHNEGELTLKGQQKNISIHSKFVLEAALYETAVAGADAIIRCINGPGGEHLWNKFSEYMSDKDLAEELLLSLSRDPRALAILAEDMLLDTSGFNLLPTAVIKVLSHGVLASQHCLKEILKLSISTALLNQETSKLFMEKIDKDKNNLYPYAKDLFDKLVSVTN</sequence>